<name>A0ABX7NJP7_9BACT</name>
<dbReference type="Gene3D" id="3.90.330.10">
    <property type="entry name" value="Nitrile hydratase alpha /Thiocyanate hydrolase gamma"/>
    <property type="match status" value="1"/>
</dbReference>
<dbReference type="InterPro" id="IPR036648">
    <property type="entry name" value="CN_Hdrase_a/SCN_Hdrase_g_sf"/>
</dbReference>
<sequence>MDKKHIDEITARALSDAEFRKVLISDPERALREAGYPIDGQESFLATLKAALGQSPEALASEYESGFPGGGTGGGGPMG</sequence>
<evidence type="ECO:0000256" key="1">
    <source>
        <dbReference type="SAM" id="MobiDB-lite"/>
    </source>
</evidence>
<gene>
    <name evidence="2" type="ORF">JY651_27510</name>
</gene>
<keyword evidence="3" id="KW-1185">Reference proteome</keyword>
<proteinExistence type="predicted"/>
<feature type="region of interest" description="Disordered" evidence="1">
    <location>
        <begin position="60"/>
        <end position="79"/>
    </location>
</feature>
<evidence type="ECO:0000313" key="2">
    <source>
        <dbReference type="EMBL" id="QSQ19095.1"/>
    </source>
</evidence>
<feature type="compositionally biased region" description="Gly residues" evidence="1">
    <location>
        <begin position="67"/>
        <end position="79"/>
    </location>
</feature>
<evidence type="ECO:0000313" key="3">
    <source>
        <dbReference type="Proteomes" id="UP000662747"/>
    </source>
</evidence>
<dbReference type="EMBL" id="CP071090">
    <property type="protein sequence ID" value="QSQ19095.1"/>
    <property type="molecule type" value="Genomic_DNA"/>
</dbReference>
<reference evidence="2 3" key="1">
    <citation type="submission" date="2021-02" db="EMBL/GenBank/DDBJ databases">
        <title>De Novo genome assembly of isolated myxobacteria.</title>
        <authorList>
            <person name="Stevens D.C."/>
        </authorList>
    </citation>
    <scope>NUCLEOTIDE SEQUENCE [LARGE SCALE GENOMIC DNA]</scope>
    <source>
        <strain evidence="3">SCPEA02</strain>
    </source>
</reference>
<dbReference type="Proteomes" id="UP000662747">
    <property type="component" value="Chromosome"/>
</dbReference>
<dbReference type="SUPFAM" id="SSF56209">
    <property type="entry name" value="Nitrile hydratase alpha chain"/>
    <property type="match status" value="1"/>
</dbReference>
<accession>A0ABX7NJP7</accession>
<organism evidence="2 3">
    <name type="scientific">Pyxidicoccus parkwayensis</name>
    <dbReference type="NCBI Taxonomy" id="2813578"/>
    <lineage>
        <taxon>Bacteria</taxon>
        <taxon>Pseudomonadati</taxon>
        <taxon>Myxococcota</taxon>
        <taxon>Myxococcia</taxon>
        <taxon>Myxococcales</taxon>
        <taxon>Cystobacterineae</taxon>
        <taxon>Myxococcaceae</taxon>
        <taxon>Pyxidicoccus</taxon>
    </lineage>
</organism>
<dbReference type="RefSeq" id="WP_206720683.1">
    <property type="nucleotide sequence ID" value="NZ_CP071090.1"/>
</dbReference>
<protein>
    <recommendedName>
        <fullName evidence="4">Nif11 domain-containing protein</fullName>
    </recommendedName>
</protein>
<evidence type="ECO:0008006" key="4">
    <source>
        <dbReference type="Google" id="ProtNLM"/>
    </source>
</evidence>